<sequence length="172" mass="18936">MGFESPPSLVHTLQTIVPVSLIFLSGVSACLSLWVMPLTQLLPPKQAARQSFQTVVWGGQYLQSSARALAASLLITTVLTSQLADPKESAKWKTWAFCTVLLPLVAPYEIKLIFPLNDRIDDLGRKMEAGEELDAVERRELTQCFKSWGHLNYGRVALPLVSGVVALLNRSS</sequence>
<dbReference type="OrthoDB" id="3648235at2759"/>
<feature type="transmembrane region" description="Helical" evidence="6">
    <location>
        <begin position="15"/>
        <end position="36"/>
    </location>
</feature>
<evidence type="ECO:0008006" key="9">
    <source>
        <dbReference type="Google" id="ProtNLM"/>
    </source>
</evidence>
<reference evidence="7" key="1">
    <citation type="journal article" date="2020" name="Stud. Mycol.">
        <title>101 Dothideomycetes genomes: a test case for predicting lifestyles and emergence of pathogens.</title>
        <authorList>
            <person name="Haridas S."/>
            <person name="Albert R."/>
            <person name="Binder M."/>
            <person name="Bloem J."/>
            <person name="Labutti K."/>
            <person name="Salamov A."/>
            <person name="Andreopoulos B."/>
            <person name="Baker S."/>
            <person name="Barry K."/>
            <person name="Bills G."/>
            <person name="Bluhm B."/>
            <person name="Cannon C."/>
            <person name="Castanera R."/>
            <person name="Culley D."/>
            <person name="Daum C."/>
            <person name="Ezra D."/>
            <person name="Gonzalez J."/>
            <person name="Henrissat B."/>
            <person name="Kuo A."/>
            <person name="Liang C."/>
            <person name="Lipzen A."/>
            <person name="Lutzoni F."/>
            <person name="Magnuson J."/>
            <person name="Mondo S."/>
            <person name="Nolan M."/>
            <person name="Ohm R."/>
            <person name="Pangilinan J."/>
            <person name="Park H.-J."/>
            <person name="Ramirez L."/>
            <person name="Alfaro M."/>
            <person name="Sun H."/>
            <person name="Tritt A."/>
            <person name="Yoshinaga Y."/>
            <person name="Zwiers L.-H."/>
            <person name="Turgeon B."/>
            <person name="Goodwin S."/>
            <person name="Spatafora J."/>
            <person name="Crous P."/>
            <person name="Grigoriev I."/>
        </authorList>
    </citation>
    <scope>NUCLEOTIDE SEQUENCE</scope>
    <source>
        <strain evidence="7">CBS 675.92</strain>
    </source>
</reference>
<organism evidence="7 8">
    <name type="scientific">Byssothecium circinans</name>
    <dbReference type="NCBI Taxonomy" id="147558"/>
    <lineage>
        <taxon>Eukaryota</taxon>
        <taxon>Fungi</taxon>
        <taxon>Dikarya</taxon>
        <taxon>Ascomycota</taxon>
        <taxon>Pezizomycotina</taxon>
        <taxon>Dothideomycetes</taxon>
        <taxon>Pleosporomycetidae</taxon>
        <taxon>Pleosporales</taxon>
        <taxon>Massarineae</taxon>
        <taxon>Massarinaceae</taxon>
        <taxon>Byssothecium</taxon>
    </lineage>
</organism>
<dbReference type="PANTHER" id="PTHR35042:SF1">
    <property type="entry name" value="DUF1772-DOMAIN-CONTAINING PROTEIN"/>
    <property type="match status" value="1"/>
</dbReference>
<evidence type="ECO:0000313" key="8">
    <source>
        <dbReference type="Proteomes" id="UP000800035"/>
    </source>
</evidence>
<name>A0A6A5TB69_9PLEO</name>
<keyword evidence="8" id="KW-1185">Reference proteome</keyword>
<dbReference type="Pfam" id="PF08592">
    <property type="entry name" value="Anthrone_oxy"/>
    <property type="match status" value="1"/>
</dbReference>
<dbReference type="EMBL" id="ML977036">
    <property type="protein sequence ID" value="KAF1949518.1"/>
    <property type="molecule type" value="Genomic_DNA"/>
</dbReference>
<evidence type="ECO:0000256" key="4">
    <source>
        <dbReference type="ARBA" id="ARBA00023136"/>
    </source>
</evidence>
<dbReference type="PANTHER" id="PTHR35042">
    <property type="entry name" value="ANTHRONE OXYGENASE ENCC"/>
    <property type="match status" value="1"/>
</dbReference>
<evidence type="ECO:0000256" key="2">
    <source>
        <dbReference type="ARBA" id="ARBA00022692"/>
    </source>
</evidence>
<proteinExistence type="inferred from homology"/>
<dbReference type="InterPro" id="IPR013901">
    <property type="entry name" value="Anthrone_oxy"/>
</dbReference>
<protein>
    <recommendedName>
        <fullName evidence="9">DUF1772-domain-containing protein</fullName>
    </recommendedName>
</protein>
<evidence type="ECO:0000313" key="7">
    <source>
        <dbReference type="EMBL" id="KAF1949518.1"/>
    </source>
</evidence>
<keyword evidence="2 6" id="KW-0812">Transmembrane</keyword>
<evidence type="ECO:0000256" key="6">
    <source>
        <dbReference type="SAM" id="Phobius"/>
    </source>
</evidence>
<dbReference type="GO" id="GO:0016020">
    <property type="term" value="C:membrane"/>
    <property type="evidence" value="ECO:0007669"/>
    <property type="project" value="UniProtKB-SubCell"/>
</dbReference>
<dbReference type="AlphaFoldDB" id="A0A6A5TB69"/>
<evidence type="ECO:0000256" key="5">
    <source>
        <dbReference type="ARBA" id="ARBA00034313"/>
    </source>
</evidence>
<comment type="subcellular location">
    <subcellularLocation>
        <location evidence="1">Membrane</location>
        <topology evidence="1">Multi-pass membrane protein</topology>
    </subcellularLocation>
</comment>
<gene>
    <name evidence="7" type="ORF">CC80DRAFT_540214</name>
</gene>
<dbReference type="Proteomes" id="UP000800035">
    <property type="component" value="Unassembled WGS sequence"/>
</dbReference>
<comment type="similarity">
    <text evidence="5">Belongs to the anthrone oxygenase family.</text>
</comment>
<keyword evidence="4 6" id="KW-0472">Membrane</keyword>
<evidence type="ECO:0000256" key="1">
    <source>
        <dbReference type="ARBA" id="ARBA00004141"/>
    </source>
</evidence>
<keyword evidence="3 6" id="KW-1133">Transmembrane helix</keyword>
<accession>A0A6A5TB69</accession>
<evidence type="ECO:0000256" key="3">
    <source>
        <dbReference type="ARBA" id="ARBA00022989"/>
    </source>
</evidence>